<dbReference type="InterPro" id="IPR052618">
    <property type="entry name" value="ComplexI_NDUFA12"/>
</dbReference>
<dbReference type="Proteomes" id="UP000606974">
    <property type="component" value="Unassembled WGS sequence"/>
</dbReference>
<evidence type="ECO:0008006" key="5">
    <source>
        <dbReference type="Google" id="ProtNLM"/>
    </source>
</evidence>
<comment type="caution">
    <text evidence="3">The sequence shown here is derived from an EMBL/GenBank/DDBJ whole genome shotgun (WGS) entry which is preliminary data.</text>
</comment>
<dbReference type="Pfam" id="PF05071">
    <property type="entry name" value="NDUFA12"/>
    <property type="match status" value="1"/>
</dbReference>
<reference evidence="3" key="1">
    <citation type="submission" date="2020-02" db="EMBL/GenBank/DDBJ databases">
        <authorList>
            <person name="Palmer J.M."/>
        </authorList>
    </citation>
    <scope>NUCLEOTIDE SEQUENCE</scope>
    <source>
        <strain evidence="3">EPUS1.4</strain>
        <tissue evidence="3">Thallus</tissue>
    </source>
</reference>
<dbReference type="GO" id="GO:0005739">
    <property type="term" value="C:mitochondrion"/>
    <property type="evidence" value="ECO:0007669"/>
    <property type="project" value="TreeGrafter"/>
</dbReference>
<evidence type="ECO:0000313" key="4">
    <source>
        <dbReference type="Proteomes" id="UP000606974"/>
    </source>
</evidence>
<evidence type="ECO:0000256" key="1">
    <source>
        <dbReference type="ARBA" id="ARBA00007355"/>
    </source>
</evidence>
<name>A0A8H7E596_9EURO</name>
<accession>A0A8H7E596</accession>
<organism evidence="3 4">
    <name type="scientific">Endocarpon pusillum</name>
    <dbReference type="NCBI Taxonomy" id="364733"/>
    <lineage>
        <taxon>Eukaryota</taxon>
        <taxon>Fungi</taxon>
        <taxon>Dikarya</taxon>
        <taxon>Ascomycota</taxon>
        <taxon>Pezizomycotina</taxon>
        <taxon>Eurotiomycetes</taxon>
        <taxon>Chaetothyriomycetidae</taxon>
        <taxon>Verrucariales</taxon>
        <taxon>Verrucariaceae</taxon>
        <taxon>Endocarpon</taxon>
    </lineage>
</organism>
<feature type="region of interest" description="Disordered" evidence="2">
    <location>
        <begin position="96"/>
        <end position="190"/>
    </location>
</feature>
<dbReference type="AlphaFoldDB" id="A0A8H7E596"/>
<dbReference type="OrthoDB" id="10255576at2759"/>
<sequence length="190" mass="21852">MGPMRGLWLKWKMLKLPWRKTFLVGQDLNGNTFWEFKDQINAGRLRRIVKYSHRTHFSDVKVTPQWHQWLRYTRPDPPSIEEQQGDIGRQAQLKYLAQQADERWASKPSFLDKPREQPKPATLPKDPGGYAPQTEPDEKEGVQSAVDNPVPIPGPPRSTKKADPWKKAQGGNPSGKWQPEAWTPGPAKKR</sequence>
<feature type="compositionally biased region" description="Basic and acidic residues" evidence="2">
    <location>
        <begin position="100"/>
        <end position="118"/>
    </location>
</feature>
<dbReference type="GO" id="GO:0032981">
    <property type="term" value="P:mitochondrial respiratory chain complex I assembly"/>
    <property type="evidence" value="ECO:0007669"/>
    <property type="project" value="TreeGrafter"/>
</dbReference>
<evidence type="ECO:0000313" key="3">
    <source>
        <dbReference type="EMBL" id="KAF7508693.1"/>
    </source>
</evidence>
<keyword evidence="4" id="KW-1185">Reference proteome</keyword>
<dbReference type="EMBL" id="JAACFV010000050">
    <property type="protein sequence ID" value="KAF7508693.1"/>
    <property type="molecule type" value="Genomic_DNA"/>
</dbReference>
<comment type="similarity">
    <text evidence="1">Belongs to the complex I NDUFA12 subunit family.</text>
</comment>
<dbReference type="PANTHER" id="PTHR32470">
    <property type="entry name" value="ADH DEHYDROGENASE [UBIQUINONE] 1 ALPHA SUBCOMPLEX ASSEMBLY FACTOR 2"/>
    <property type="match status" value="1"/>
</dbReference>
<protein>
    <recommendedName>
        <fullName evidence="5">NADH dehydrogenase [ubiquinone] 1 alpha subcomplex subunit</fullName>
    </recommendedName>
</protein>
<gene>
    <name evidence="3" type="ORF">GJ744_008940</name>
</gene>
<dbReference type="PANTHER" id="PTHR32470:SF2">
    <property type="entry name" value="NADH DEHYDROGENASE [UBIQUINONE] 1 ALPHA SUBCOMPLEX ASSEMBLY FACTOR 2"/>
    <property type="match status" value="1"/>
</dbReference>
<evidence type="ECO:0000256" key="2">
    <source>
        <dbReference type="SAM" id="MobiDB-lite"/>
    </source>
</evidence>
<proteinExistence type="inferred from homology"/>
<dbReference type="GO" id="GO:0045271">
    <property type="term" value="C:respiratory chain complex I"/>
    <property type="evidence" value="ECO:0007669"/>
    <property type="project" value="InterPro"/>
</dbReference>
<dbReference type="InterPro" id="IPR007763">
    <property type="entry name" value="NDUFA12"/>
</dbReference>